<proteinExistence type="predicted"/>
<evidence type="ECO:0000313" key="5">
    <source>
        <dbReference type="EMBL" id="TCC89569.1"/>
    </source>
</evidence>
<dbReference type="GO" id="GO:0016811">
    <property type="term" value="F:hydrolase activity, acting on carbon-nitrogen (but not peptide) bonds, in linear amides"/>
    <property type="evidence" value="ECO:0007669"/>
    <property type="project" value="UniProtKB-ARBA"/>
</dbReference>
<dbReference type="RefSeq" id="WP_131611074.1">
    <property type="nucleotide sequence ID" value="NZ_SJSM01000018.1"/>
</dbReference>
<dbReference type="Gene3D" id="3.60.20.30">
    <property type="entry name" value="(Glycosyl)asparaginase"/>
    <property type="match status" value="1"/>
</dbReference>
<evidence type="ECO:0000313" key="6">
    <source>
        <dbReference type="Proteomes" id="UP000291117"/>
    </source>
</evidence>
<name>A0A4R0MRI2_9SPHI</name>
<dbReference type="EMBL" id="SJSM01000018">
    <property type="protein sequence ID" value="TCC89569.1"/>
    <property type="molecule type" value="Genomic_DNA"/>
</dbReference>
<protein>
    <submittedName>
        <fullName evidence="5">Glycosylasparaginase</fullName>
    </submittedName>
</protein>
<organism evidence="5 6">
    <name type="scientific">Pedobacter hiemivivus</name>
    <dbReference type="NCBI Taxonomy" id="2530454"/>
    <lineage>
        <taxon>Bacteria</taxon>
        <taxon>Pseudomonadati</taxon>
        <taxon>Bacteroidota</taxon>
        <taxon>Sphingobacteriia</taxon>
        <taxon>Sphingobacteriales</taxon>
        <taxon>Sphingobacteriaceae</taxon>
        <taxon>Pedobacter</taxon>
    </lineage>
</organism>
<dbReference type="SUPFAM" id="SSF56235">
    <property type="entry name" value="N-terminal nucleophile aminohydrolases (Ntn hydrolases)"/>
    <property type="match status" value="1"/>
</dbReference>
<dbReference type="OrthoDB" id="9780217at2"/>
<comment type="caution">
    <text evidence="5">The sequence shown here is derived from an EMBL/GenBank/DDBJ whole genome shotgun (WGS) entry which is preliminary data.</text>
</comment>
<keyword evidence="4" id="KW-0732">Signal</keyword>
<dbReference type="PANTHER" id="PTHR10188:SF6">
    <property type="entry name" value="N(4)-(BETA-N-ACETYLGLUCOSAMINYL)-L-ASPARAGINASE"/>
    <property type="match status" value="1"/>
</dbReference>
<feature type="chain" id="PRO_5020875588" evidence="4">
    <location>
        <begin position="26"/>
        <end position="343"/>
    </location>
</feature>
<dbReference type="InterPro" id="IPR029055">
    <property type="entry name" value="Ntn_hydrolases_N"/>
</dbReference>
<keyword evidence="6" id="KW-1185">Reference proteome</keyword>
<evidence type="ECO:0000256" key="4">
    <source>
        <dbReference type="SAM" id="SignalP"/>
    </source>
</evidence>
<dbReference type="AlphaFoldDB" id="A0A4R0MRI2"/>
<feature type="binding site" evidence="2">
    <location>
        <begin position="254"/>
        <end position="257"/>
    </location>
    <ligand>
        <name>substrate</name>
    </ligand>
</feature>
<dbReference type="PANTHER" id="PTHR10188">
    <property type="entry name" value="L-ASPARAGINASE"/>
    <property type="match status" value="1"/>
</dbReference>
<dbReference type="CDD" id="cd04513">
    <property type="entry name" value="Glycosylasparaginase"/>
    <property type="match status" value="1"/>
</dbReference>
<sequence length="343" mass="37220">MHNRRKFIKLSAFGIPMLSSFSSLSRDFATGLGQEQVQPIVISTWDFGIAANQAAWKVLSAGGRALDAVEKGVHVPEADPKNQSVGYGGLPDRDGHVTLDACIMDEFGNCGSVAGLEHIMHPISVARLVMEKTPHVMLVGDGALQFALENGFKKEDLLTKESEKAWREWLKTAKYEPIMNIENKLYDKAAPRKLPGNQYNHDTIGMLAIDAKGNLSGACTTSGMAYKLHGRVGDSPIIGAGLYVDNEIGGATSTGVGEEVIRNVGSFLVVELMRQGYSPEDACKEAVMRIIKKKPDIAKKIQVGFLALNKKGEYGAYAIQKGFSYAVCTAQKSDLLIDGKSYY</sequence>
<gene>
    <name evidence="5" type="ORF">EZ444_20770</name>
</gene>
<dbReference type="Proteomes" id="UP000291117">
    <property type="component" value="Unassembled WGS sequence"/>
</dbReference>
<dbReference type="GO" id="GO:0005737">
    <property type="term" value="C:cytoplasm"/>
    <property type="evidence" value="ECO:0007669"/>
    <property type="project" value="TreeGrafter"/>
</dbReference>
<reference evidence="5 6" key="1">
    <citation type="submission" date="2019-02" db="EMBL/GenBank/DDBJ databases">
        <title>Pedobacter sp. RP-3-8 sp. nov., isolated from Arctic soil.</title>
        <authorList>
            <person name="Dahal R.H."/>
        </authorList>
    </citation>
    <scope>NUCLEOTIDE SEQUENCE [LARGE SCALE GENOMIC DNA]</scope>
    <source>
        <strain evidence="5 6">RP-3-8</strain>
    </source>
</reference>
<dbReference type="InterPro" id="IPR000246">
    <property type="entry name" value="Peptidase_T2"/>
</dbReference>
<feature type="binding site" evidence="2">
    <location>
        <begin position="231"/>
        <end position="234"/>
    </location>
    <ligand>
        <name>substrate</name>
    </ligand>
</feature>
<feature type="site" description="Cleavage; by autolysis" evidence="3">
    <location>
        <begin position="202"/>
        <end position="203"/>
    </location>
</feature>
<feature type="active site" description="Nucleophile" evidence="1">
    <location>
        <position position="203"/>
    </location>
</feature>
<dbReference type="FunFam" id="3.60.20.30:FF:000005">
    <property type="entry name" value="N(4)-(Beta-N-acetylglucosaminyl)-L-asparaginase"/>
    <property type="match status" value="1"/>
</dbReference>
<evidence type="ECO:0000256" key="1">
    <source>
        <dbReference type="PIRSR" id="PIRSR600246-1"/>
    </source>
</evidence>
<accession>A0A4R0MRI2</accession>
<evidence type="ECO:0000256" key="3">
    <source>
        <dbReference type="PIRSR" id="PIRSR600246-3"/>
    </source>
</evidence>
<evidence type="ECO:0000256" key="2">
    <source>
        <dbReference type="PIRSR" id="PIRSR600246-2"/>
    </source>
</evidence>
<dbReference type="Pfam" id="PF01112">
    <property type="entry name" value="Asparaginase_2"/>
    <property type="match status" value="1"/>
</dbReference>
<feature type="signal peptide" evidence="4">
    <location>
        <begin position="1"/>
        <end position="25"/>
    </location>
</feature>